<accession>A0A0C1UQF6</accession>
<reference evidence="1" key="3">
    <citation type="submission" date="2020-02" db="EMBL/GenBank/DDBJ databases">
        <authorList>
            <person name="Sarangi A.N."/>
            <person name="Ghosh S."/>
            <person name="Mukherjee M."/>
            <person name="Tripathy S."/>
        </authorList>
    </citation>
    <scope>NUCLEOTIDE SEQUENCE</scope>
    <source>
        <strain evidence="1">BDU141951</strain>
    </source>
</reference>
<gene>
    <name evidence="1" type="ORF">QQ91_012520</name>
</gene>
<dbReference type="EMBL" id="JTHE02000003">
    <property type="protein sequence ID" value="NEV67937.1"/>
    <property type="molecule type" value="Genomic_DNA"/>
</dbReference>
<protein>
    <submittedName>
        <fullName evidence="1">DUF2834 domain-containing protein</fullName>
    </submittedName>
</protein>
<organism evidence="1">
    <name type="scientific">Lyngbya confervoides BDU141951</name>
    <dbReference type="NCBI Taxonomy" id="1574623"/>
    <lineage>
        <taxon>Bacteria</taxon>
        <taxon>Bacillati</taxon>
        <taxon>Cyanobacteriota</taxon>
        <taxon>Cyanophyceae</taxon>
        <taxon>Oscillatoriophycideae</taxon>
        <taxon>Oscillatoriales</taxon>
        <taxon>Microcoleaceae</taxon>
        <taxon>Lyngbya</taxon>
    </lineage>
</organism>
<reference evidence="1" key="2">
    <citation type="journal article" date="2015" name="Genome Announc.">
        <title>Draft Genome Sequence of Filamentous Marine Cyanobacterium Lyngbya confervoides Strain BDU141951.</title>
        <authorList>
            <person name="Chandrababunaidu M.M."/>
            <person name="Sen D."/>
            <person name="Tripathy S."/>
        </authorList>
    </citation>
    <scope>NUCLEOTIDE SEQUENCE</scope>
    <source>
        <strain evidence="1">BDU141951</strain>
    </source>
</reference>
<evidence type="ECO:0000313" key="1">
    <source>
        <dbReference type="EMBL" id="NEV67937.1"/>
    </source>
</evidence>
<name>A0A0C1UQF6_9CYAN</name>
<comment type="caution">
    <text evidence="1">The sequence shown here is derived from an EMBL/GenBank/DDBJ whole genome shotgun (WGS) entry which is preliminary data.</text>
</comment>
<proteinExistence type="predicted"/>
<dbReference type="AlphaFoldDB" id="A0A0C1UQF6"/>
<reference evidence="1" key="1">
    <citation type="submission" date="2014-11" db="EMBL/GenBank/DDBJ databases">
        <authorList>
            <person name="Malar M.C."/>
            <person name="Sen D."/>
            <person name="Tripathy S."/>
        </authorList>
    </citation>
    <scope>NUCLEOTIDE SEQUENCE</scope>
    <source>
        <strain evidence="1">BDU141951</strain>
    </source>
</reference>
<sequence length="104" mass="11581">MNRSLIILTLMLFGALSGAALWYHGYLGILMPHFQSFGAGQVFADLVIALGLVMIWMWQDAQKMQRNPWPWLGITLVAGSFGPLLYLLTRKPVSEAQADMVAQD</sequence>